<name>A0A3N1XNW5_9FIRM</name>
<dbReference type="OrthoDB" id="1707128at2"/>
<dbReference type="AlphaFoldDB" id="A0A3N1XNW5"/>
<evidence type="ECO:0000313" key="2">
    <source>
        <dbReference type="Proteomes" id="UP000273083"/>
    </source>
</evidence>
<sequence>MTYDELLDESLMNGLVVKEKPLLGNKGRIKGNKIAIKKDIPTLSEKSCVLAEELGHYYTTAGDIINLQDIKNLKQELKARLWAYDRQIGLHGIVNAYEAGCTSIYMMADFLNITEEFLTDALKCYKSKYGICTKFNNYIIYFEPFLGIYKMIRDMN</sequence>
<protein>
    <recommendedName>
        <fullName evidence="3">IrrE N-terminal-like domain-containing protein</fullName>
    </recommendedName>
</protein>
<dbReference type="EMBL" id="RJVG01000005">
    <property type="protein sequence ID" value="ROR28373.1"/>
    <property type="molecule type" value="Genomic_DNA"/>
</dbReference>
<proteinExistence type="predicted"/>
<comment type="caution">
    <text evidence="1">The sequence shown here is derived from an EMBL/GenBank/DDBJ whole genome shotgun (WGS) entry which is preliminary data.</text>
</comment>
<dbReference type="Proteomes" id="UP000273083">
    <property type="component" value="Unassembled WGS sequence"/>
</dbReference>
<gene>
    <name evidence="1" type="ORF">EDD66_105315</name>
</gene>
<keyword evidence="2" id="KW-1185">Reference proteome</keyword>
<evidence type="ECO:0008006" key="3">
    <source>
        <dbReference type="Google" id="ProtNLM"/>
    </source>
</evidence>
<dbReference type="RefSeq" id="WP_123609542.1">
    <property type="nucleotide sequence ID" value="NZ_RJVG01000005.1"/>
</dbReference>
<reference evidence="1 2" key="1">
    <citation type="submission" date="2018-11" db="EMBL/GenBank/DDBJ databases">
        <title>Genomic Encyclopedia of Type Strains, Phase IV (KMG-IV): sequencing the most valuable type-strain genomes for metagenomic binning, comparative biology and taxonomic classification.</title>
        <authorList>
            <person name="Goeker M."/>
        </authorList>
    </citation>
    <scope>NUCLEOTIDE SEQUENCE [LARGE SCALE GENOMIC DNA]</scope>
    <source>
        <strain evidence="1 2">DSM 26537</strain>
    </source>
</reference>
<organism evidence="1 2">
    <name type="scientific">Mobilisporobacter senegalensis</name>
    <dbReference type="NCBI Taxonomy" id="1329262"/>
    <lineage>
        <taxon>Bacteria</taxon>
        <taxon>Bacillati</taxon>
        <taxon>Bacillota</taxon>
        <taxon>Clostridia</taxon>
        <taxon>Lachnospirales</taxon>
        <taxon>Lachnospiraceae</taxon>
        <taxon>Mobilisporobacter</taxon>
    </lineage>
</organism>
<evidence type="ECO:0000313" key="1">
    <source>
        <dbReference type="EMBL" id="ROR28373.1"/>
    </source>
</evidence>
<accession>A0A3N1XNW5</accession>